<gene>
    <name evidence="10" type="ORF">METZ01_LOCUS338073</name>
</gene>
<comment type="catalytic activity">
    <reaction evidence="7">
        <text>arsenic triglutathione + 2 [thioredoxin]-dithiol + 2 S-adenosyl-L-methionine + H2O = dimethylarsinous acid + 2 [thioredoxin]-disulfide + 3 glutathione + 2 S-adenosyl-L-homocysteine + 2 H(+)</text>
        <dbReference type="Rhea" id="RHEA:69464"/>
        <dbReference type="Rhea" id="RHEA-COMP:10698"/>
        <dbReference type="Rhea" id="RHEA-COMP:10700"/>
        <dbReference type="ChEBI" id="CHEBI:15377"/>
        <dbReference type="ChEBI" id="CHEBI:15378"/>
        <dbReference type="ChEBI" id="CHEBI:23808"/>
        <dbReference type="ChEBI" id="CHEBI:29950"/>
        <dbReference type="ChEBI" id="CHEBI:50058"/>
        <dbReference type="ChEBI" id="CHEBI:57856"/>
        <dbReference type="ChEBI" id="CHEBI:57925"/>
        <dbReference type="ChEBI" id="CHEBI:59789"/>
        <dbReference type="ChEBI" id="CHEBI:183640"/>
        <dbReference type="EC" id="2.1.1.137"/>
    </reaction>
</comment>
<comment type="similarity">
    <text evidence="3">Belongs to the methyltransferase superfamily. Arsenite methyltransferase family.</text>
</comment>
<dbReference type="InterPro" id="IPR025714">
    <property type="entry name" value="Methyltranfer_dom"/>
</dbReference>
<evidence type="ECO:0000259" key="9">
    <source>
        <dbReference type="Pfam" id="PF13847"/>
    </source>
</evidence>
<comment type="catalytic activity">
    <reaction evidence="6">
        <text>arsenic triglutathione + [thioredoxin]-dithiol + S-adenosyl-L-methionine + 2 H2O = methylarsonous acid + [thioredoxin]-disulfide + 3 glutathione + S-adenosyl-L-homocysteine + H(+)</text>
        <dbReference type="Rhea" id="RHEA:69460"/>
        <dbReference type="Rhea" id="RHEA-COMP:10698"/>
        <dbReference type="Rhea" id="RHEA-COMP:10700"/>
        <dbReference type="ChEBI" id="CHEBI:15377"/>
        <dbReference type="ChEBI" id="CHEBI:15378"/>
        <dbReference type="ChEBI" id="CHEBI:17826"/>
        <dbReference type="ChEBI" id="CHEBI:29950"/>
        <dbReference type="ChEBI" id="CHEBI:50058"/>
        <dbReference type="ChEBI" id="CHEBI:57856"/>
        <dbReference type="ChEBI" id="CHEBI:57925"/>
        <dbReference type="ChEBI" id="CHEBI:59789"/>
        <dbReference type="ChEBI" id="CHEBI:183640"/>
        <dbReference type="EC" id="2.1.1.137"/>
    </reaction>
</comment>
<dbReference type="GO" id="GO:0030791">
    <property type="term" value="F:arsenite methyltransferase activity"/>
    <property type="evidence" value="ECO:0007669"/>
    <property type="project" value="UniProtKB-EC"/>
</dbReference>
<dbReference type="EC" id="2.1.1.137" evidence="4"/>
<dbReference type="CDD" id="cd02440">
    <property type="entry name" value="AdoMet_MTases"/>
    <property type="match status" value="1"/>
</dbReference>
<keyword evidence="2" id="KW-0949">S-adenosyl-L-methionine</keyword>
<protein>
    <recommendedName>
        <fullName evidence="5">Arsenite methyltransferase</fullName>
        <ecNumber evidence="4">2.1.1.137</ecNumber>
    </recommendedName>
</protein>
<dbReference type="EMBL" id="UINC01114717">
    <property type="protein sequence ID" value="SVC85219.1"/>
    <property type="molecule type" value="Genomic_DNA"/>
</dbReference>
<evidence type="ECO:0000256" key="3">
    <source>
        <dbReference type="ARBA" id="ARBA00034487"/>
    </source>
</evidence>
<feature type="non-terminal residue" evidence="10">
    <location>
        <position position="322"/>
    </location>
</feature>
<evidence type="ECO:0000256" key="6">
    <source>
        <dbReference type="ARBA" id="ARBA00047941"/>
    </source>
</evidence>
<evidence type="ECO:0000256" key="7">
    <source>
        <dbReference type="ARBA" id="ARBA00047943"/>
    </source>
</evidence>
<dbReference type="PANTHER" id="PTHR43675">
    <property type="entry name" value="ARSENITE METHYLTRANSFERASE"/>
    <property type="match status" value="1"/>
</dbReference>
<feature type="domain" description="Methyltransferase" evidence="9">
    <location>
        <begin position="93"/>
        <end position="246"/>
    </location>
</feature>
<comment type="catalytic activity">
    <reaction evidence="8">
        <text>arsenic triglutathione + 3 [thioredoxin]-dithiol + 3 S-adenosyl-L-methionine = trimethylarsine + 3 [thioredoxin]-disulfide + 3 glutathione + 3 S-adenosyl-L-homocysteine + 3 H(+)</text>
        <dbReference type="Rhea" id="RHEA:69432"/>
        <dbReference type="Rhea" id="RHEA-COMP:10698"/>
        <dbReference type="Rhea" id="RHEA-COMP:10700"/>
        <dbReference type="ChEBI" id="CHEBI:15378"/>
        <dbReference type="ChEBI" id="CHEBI:27130"/>
        <dbReference type="ChEBI" id="CHEBI:29950"/>
        <dbReference type="ChEBI" id="CHEBI:50058"/>
        <dbReference type="ChEBI" id="CHEBI:57856"/>
        <dbReference type="ChEBI" id="CHEBI:57925"/>
        <dbReference type="ChEBI" id="CHEBI:59789"/>
        <dbReference type="ChEBI" id="CHEBI:183640"/>
        <dbReference type="EC" id="2.1.1.137"/>
    </reaction>
</comment>
<dbReference type="PANTHER" id="PTHR43675:SF8">
    <property type="entry name" value="ARSENITE METHYLTRANSFERASE"/>
    <property type="match status" value="1"/>
</dbReference>
<dbReference type="Gene3D" id="3.40.50.150">
    <property type="entry name" value="Vaccinia Virus protein VP39"/>
    <property type="match status" value="1"/>
</dbReference>
<name>A0A382QI67_9ZZZZ</name>
<accession>A0A382QI67</accession>
<dbReference type="AlphaFoldDB" id="A0A382QI67"/>
<keyword evidence="1" id="KW-0808">Transferase</keyword>
<evidence type="ECO:0000256" key="1">
    <source>
        <dbReference type="ARBA" id="ARBA00022679"/>
    </source>
</evidence>
<dbReference type="Pfam" id="PF13847">
    <property type="entry name" value="Methyltransf_31"/>
    <property type="match status" value="1"/>
</dbReference>
<organism evidence="10">
    <name type="scientific">marine metagenome</name>
    <dbReference type="NCBI Taxonomy" id="408172"/>
    <lineage>
        <taxon>unclassified sequences</taxon>
        <taxon>metagenomes</taxon>
        <taxon>ecological metagenomes</taxon>
    </lineage>
</organism>
<sequence>MDSKWQGLQNPGKVGPLRSEILRRLIVNTRSKILQDVQNYYGKILKTKNDLQTSACCAADSMPGYLRPYLKNIHEEVQSKFYGCASTFPASLKGKTVVDLGCGSGRDCYLLAQVVGPNGLIIGIDMTDEQLAVARKHVDYHTKKFNLEKPNVDFRKGWIEDLTSANLEDNSVDVVISNCVINLSPDKESVFREIFRVLKPGGELYLSDIFSGRRVPEPLTTDPVLLGECLGGALYTEDFRRILRKVGCLDYRVVSKNPITLNNEDIQRKAGMIDFYSMTVRSFKCDFEDICENFGHVAFYKGSIPEFPHGFTLDDHHYFQTR</sequence>
<evidence type="ECO:0000256" key="5">
    <source>
        <dbReference type="ARBA" id="ARBA00034545"/>
    </source>
</evidence>
<evidence type="ECO:0000256" key="8">
    <source>
        <dbReference type="ARBA" id="ARBA00048428"/>
    </source>
</evidence>
<evidence type="ECO:0000256" key="2">
    <source>
        <dbReference type="ARBA" id="ARBA00022691"/>
    </source>
</evidence>
<dbReference type="InterPro" id="IPR029063">
    <property type="entry name" value="SAM-dependent_MTases_sf"/>
</dbReference>
<evidence type="ECO:0000313" key="10">
    <source>
        <dbReference type="EMBL" id="SVC85219.1"/>
    </source>
</evidence>
<dbReference type="InterPro" id="IPR026669">
    <property type="entry name" value="Arsenite_MeTrfase-like"/>
</dbReference>
<dbReference type="SUPFAM" id="SSF53335">
    <property type="entry name" value="S-adenosyl-L-methionine-dependent methyltransferases"/>
    <property type="match status" value="1"/>
</dbReference>
<reference evidence="10" key="1">
    <citation type="submission" date="2018-05" db="EMBL/GenBank/DDBJ databases">
        <authorList>
            <person name="Lanie J.A."/>
            <person name="Ng W.-L."/>
            <person name="Kazmierczak K.M."/>
            <person name="Andrzejewski T.M."/>
            <person name="Davidsen T.M."/>
            <person name="Wayne K.J."/>
            <person name="Tettelin H."/>
            <person name="Glass J.I."/>
            <person name="Rusch D."/>
            <person name="Podicherti R."/>
            <person name="Tsui H.-C.T."/>
            <person name="Winkler M.E."/>
        </authorList>
    </citation>
    <scope>NUCLEOTIDE SEQUENCE</scope>
</reference>
<evidence type="ECO:0000256" key="4">
    <source>
        <dbReference type="ARBA" id="ARBA00034521"/>
    </source>
</evidence>
<proteinExistence type="inferred from homology"/>